<keyword evidence="9" id="KW-0325">Glycoprotein</keyword>
<dbReference type="InterPro" id="IPR034164">
    <property type="entry name" value="Pepsin-like_dom"/>
</dbReference>
<evidence type="ECO:0000256" key="7">
    <source>
        <dbReference type="ARBA" id="ARBA00022801"/>
    </source>
</evidence>
<feature type="active site" evidence="10">
    <location>
        <position position="339"/>
    </location>
</feature>
<comment type="caution">
    <text evidence="16">The sequence shown here is derived from an EMBL/GenBank/DDBJ whole genome shotgun (WGS) entry which is preliminary data.</text>
</comment>
<feature type="active site" evidence="10">
    <location>
        <position position="95"/>
    </location>
</feature>
<evidence type="ECO:0000313" key="17">
    <source>
        <dbReference type="Proteomes" id="UP001175271"/>
    </source>
</evidence>
<dbReference type="GO" id="GO:0004190">
    <property type="term" value="F:aspartic-type endopeptidase activity"/>
    <property type="evidence" value="ECO:0007669"/>
    <property type="project" value="UniProtKB-KW"/>
</dbReference>
<dbReference type="AlphaFoldDB" id="A0AA39HG34"/>
<evidence type="ECO:0000256" key="2">
    <source>
        <dbReference type="ARBA" id="ARBA00007447"/>
    </source>
</evidence>
<evidence type="ECO:0000313" key="16">
    <source>
        <dbReference type="EMBL" id="KAK0405216.1"/>
    </source>
</evidence>
<dbReference type="GO" id="GO:0006508">
    <property type="term" value="P:proteolysis"/>
    <property type="evidence" value="ECO:0007669"/>
    <property type="project" value="UniProtKB-KW"/>
</dbReference>
<comment type="similarity">
    <text evidence="2 12">Belongs to the peptidase A1 family.</text>
</comment>
<keyword evidence="13" id="KW-0812">Transmembrane</keyword>
<name>A0AA39HG34_9BILA</name>
<dbReference type="PANTHER" id="PTHR47966:SF45">
    <property type="entry name" value="PEPTIDASE A1 DOMAIN-CONTAINING PROTEIN"/>
    <property type="match status" value="1"/>
</dbReference>
<dbReference type="EMBL" id="JAUCMV010000004">
    <property type="protein sequence ID" value="KAK0405216.1"/>
    <property type="molecule type" value="Genomic_DNA"/>
</dbReference>
<evidence type="ECO:0000256" key="8">
    <source>
        <dbReference type="ARBA" id="ARBA00023157"/>
    </source>
</evidence>
<dbReference type="InterPro" id="IPR001969">
    <property type="entry name" value="Aspartic_peptidase_AS"/>
</dbReference>
<dbReference type="Gene3D" id="2.40.70.10">
    <property type="entry name" value="Acid Proteases"/>
    <property type="match status" value="4"/>
</dbReference>
<dbReference type="CDD" id="cd05471">
    <property type="entry name" value="pepsin_like"/>
    <property type="match status" value="1"/>
</dbReference>
<evidence type="ECO:0000256" key="13">
    <source>
        <dbReference type="SAM" id="Phobius"/>
    </source>
</evidence>
<dbReference type="GO" id="GO:0005576">
    <property type="term" value="C:extracellular region"/>
    <property type="evidence" value="ECO:0007669"/>
    <property type="project" value="UniProtKB-SubCell"/>
</dbReference>
<dbReference type="PROSITE" id="PS51767">
    <property type="entry name" value="PEPTIDASE_A1"/>
    <property type="match status" value="1"/>
</dbReference>
<evidence type="ECO:0000256" key="6">
    <source>
        <dbReference type="ARBA" id="ARBA00022750"/>
    </source>
</evidence>
<reference evidence="16" key="1">
    <citation type="submission" date="2023-06" db="EMBL/GenBank/DDBJ databases">
        <title>Genomic analysis of the entomopathogenic nematode Steinernema hermaphroditum.</title>
        <authorList>
            <person name="Schwarz E.M."/>
            <person name="Heppert J.K."/>
            <person name="Baniya A."/>
            <person name="Schwartz H.T."/>
            <person name="Tan C.-H."/>
            <person name="Antoshechkin I."/>
            <person name="Sternberg P.W."/>
            <person name="Goodrich-Blair H."/>
            <person name="Dillman A.R."/>
        </authorList>
    </citation>
    <scope>NUCLEOTIDE SEQUENCE</scope>
    <source>
        <strain evidence="16">PS9179</strain>
        <tissue evidence="16">Whole animal</tissue>
    </source>
</reference>
<keyword evidence="4 12" id="KW-0645">Protease</keyword>
<evidence type="ECO:0000256" key="4">
    <source>
        <dbReference type="ARBA" id="ARBA00022670"/>
    </source>
</evidence>
<evidence type="ECO:0000256" key="12">
    <source>
        <dbReference type="RuleBase" id="RU000454"/>
    </source>
</evidence>
<keyword evidence="17" id="KW-1185">Reference proteome</keyword>
<evidence type="ECO:0000256" key="10">
    <source>
        <dbReference type="PIRSR" id="PIRSR601461-1"/>
    </source>
</evidence>
<evidence type="ECO:0000256" key="9">
    <source>
        <dbReference type="ARBA" id="ARBA00023180"/>
    </source>
</evidence>
<organism evidence="16 17">
    <name type="scientific">Steinernema hermaphroditum</name>
    <dbReference type="NCBI Taxonomy" id="289476"/>
    <lineage>
        <taxon>Eukaryota</taxon>
        <taxon>Metazoa</taxon>
        <taxon>Ecdysozoa</taxon>
        <taxon>Nematoda</taxon>
        <taxon>Chromadorea</taxon>
        <taxon>Rhabditida</taxon>
        <taxon>Tylenchina</taxon>
        <taxon>Panagrolaimomorpha</taxon>
        <taxon>Strongyloidoidea</taxon>
        <taxon>Steinernematidae</taxon>
        <taxon>Steinernema</taxon>
    </lineage>
</organism>
<dbReference type="Proteomes" id="UP001175271">
    <property type="component" value="Unassembled WGS sequence"/>
</dbReference>
<dbReference type="InterPro" id="IPR021109">
    <property type="entry name" value="Peptidase_aspartic_dom_sf"/>
</dbReference>
<feature type="disulfide bond" evidence="11">
    <location>
        <begin position="374"/>
        <end position="406"/>
    </location>
</feature>
<evidence type="ECO:0000259" key="15">
    <source>
        <dbReference type="PROSITE" id="PS51767"/>
    </source>
</evidence>
<evidence type="ECO:0000256" key="14">
    <source>
        <dbReference type="SAM" id="SignalP"/>
    </source>
</evidence>
<keyword evidence="6 12" id="KW-0064">Aspartyl protease</keyword>
<dbReference type="PRINTS" id="PR00792">
    <property type="entry name" value="PEPSIN"/>
</dbReference>
<feature type="chain" id="PRO_5041249765" description="Peptidase A1 domain-containing protein" evidence="14">
    <location>
        <begin position="19"/>
        <end position="530"/>
    </location>
</feature>
<dbReference type="Pfam" id="PF00026">
    <property type="entry name" value="Asp"/>
    <property type="match status" value="1"/>
</dbReference>
<evidence type="ECO:0000256" key="5">
    <source>
        <dbReference type="ARBA" id="ARBA00022729"/>
    </source>
</evidence>
<keyword evidence="5 14" id="KW-0732">Signal</keyword>
<keyword evidence="7 12" id="KW-0378">Hydrolase</keyword>
<evidence type="ECO:0000256" key="11">
    <source>
        <dbReference type="PIRSR" id="PIRSR601461-2"/>
    </source>
</evidence>
<sequence>MLVATVLVLGLLALHAQASPRNNSVRLTAGVPMRHRLMAAGKYPEYLEIKEKLRILAADAAKNKYSQPVDDLEDMIYYAKVHIGTPGQEFQVVLDTGSANLWIPDSTCAPHKLQAPANCPSFCTALEGEACSQFCERECCSHSEHSLHRQMANLLVKDGGDDPQPEPTDACKKKNKFESSKSGTYVADGRPFKIAYGTGSAKGFFGQDLVCFHPTSLCIPDQTFGQATSLAPFFADQPIDGILGLGFGAIAVGHVTPPFIKAVEEQLVEQPIFTVYMARSGLRHIEEGGWFTYGGLDSEHCGDVIAWEPLSTASFWQFNLLSLSAGDYKLTQKAQAISDTGTSLIAGPEAIVEKVAASVGATYNKEYQSYVIDCNNQGPDVVFTIGEHDYHVTREHYTVQVAKDICEFGVFAFGGGGYGPQWILGDPFLRAYCNIHDEKSYEVLSPISCVFTCVNEDEQDAPHPLSTSPTMKFLSLVFVAFLVLSVFAPTEASWLFGNDEAKKPISIGPCFKGACPQGFKCEENVCYKKD</sequence>
<protein>
    <recommendedName>
        <fullName evidence="15">Peptidase A1 domain-containing protein</fullName>
    </recommendedName>
</protein>
<dbReference type="GO" id="GO:0005764">
    <property type="term" value="C:lysosome"/>
    <property type="evidence" value="ECO:0007669"/>
    <property type="project" value="TreeGrafter"/>
</dbReference>
<gene>
    <name evidence="16" type="ORF">QR680_017860</name>
</gene>
<keyword evidence="8 11" id="KW-1015">Disulfide bond</keyword>
<proteinExistence type="inferred from homology"/>
<dbReference type="SUPFAM" id="SSF50630">
    <property type="entry name" value="Acid proteases"/>
    <property type="match status" value="1"/>
</dbReference>
<dbReference type="InterPro" id="IPR001461">
    <property type="entry name" value="Aspartic_peptidase_A1"/>
</dbReference>
<dbReference type="PANTHER" id="PTHR47966">
    <property type="entry name" value="BETA-SITE APP-CLEAVING ENZYME, ISOFORM A-RELATED"/>
    <property type="match status" value="1"/>
</dbReference>
<feature type="disulfide bond" evidence="11">
    <location>
        <begin position="108"/>
        <end position="171"/>
    </location>
</feature>
<accession>A0AA39HG34</accession>
<keyword evidence="3" id="KW-0964">Secreted</keyword>
<keyword evidence="13" id="KW-0472">Membrane</keyword>
<feature type="transmembrane region" description="Helical" evidence="13">
    <location>
        <begin position="473"/>
        <end position="496"/>
    </location>
</feature>
<dbReference type="FunFam" id="2.40.70.10:FF:000058">
    <property type="entry name" value="ASpartyl Protease"/>
    <property type="match status" value="1"/>
</dbReference>
<evidence type="ECO:0000256" key="1">
    <source>
        <dbReference type="ARBA" id="ARBA00004613"/>
    </source>
</evidence>
<feature type="domain" description="Peptidase A1" evidence="15">
    <location>
        <begin position="77"/>
        <end position="446"/>
    </location>
</feature>
<dbReference type="PROSITE" id="PS00141">
    <property type="entry name" value="ASP_PROTEASE"/>
    <property type="match status" value="2"/>
</dbReference>
<dbReference type="InterPro" id="IPR033121">
    <property type="entry name" value="PEPTIDASE_A1"/>
</dbReference>
<keyword evidence="13" id="KW-1133">Transmembrane helix</keyword>
<comment type="subcellular location">
    <subcellularLocation>
        <location evidence="1">Secreted</location>
    </subcellularLocation>
</comment>
<evidence type="ECO:0000256" key="3">
    <source>
        <dbReference type="ARBA" id="ARBA00022525"/>
    </source>
</evidence>
<feature type="signal peptide" evidence="14">
    <location>
        <begin position="1"/>
        <end position="18"/>
    </location>
</feature>